<accession>S4PMM5</accession>
<dbReference type="EMBL" id="BASG01000027">
    <property type="protein sequence ID" value="GAD14344.1"/>
    <property type="molecule type" value="Genomic_DNA"/>
</dbReference>
<gene>
    <name evidence="1" type="ORF">GBL_2561</name>
</gene>
<protein>
    <submittedName>
        <fullName evidence="1">Uncharacterized protein</fullName>
    </submittedName>
</protein>
<organism evidence="1 2">
    <name type="scientific">Geobacillus kaustophilus GBlys</name>
    <dbReference type="NCBI Taxonomy" id="1337888"/>
    <lineage>
        <taxon>Bacteria</taxon>
        <taxon>Bacillati</taxon>
        <taxon>Bacillota</taxon>
        <taxon>Bacilli</taxon>
        <taxon>Bacillales</taxon>
        <taxon>Anoxybacillaceae</taxon>
        <taxon>Geobacillus</taxon>
        <taxon>Geobacillus thermoleovorans group</taxon>
    </lineage>
</organism>
<comment type="caution">
    <text evidence="1">The sequence shown here is derived from an EMBL/GenBank/DDBJ whole genome shotgun (WGS) entry which is preliminary data.</text>
</comment>
<sequence length="37" mass="4655">MMPRARRHVYYPTSIERTDRLIPFFTKKPSWRCERDN</sequence>
<evidence type="ECO:0000313" key="2">
    <source>
        <dbReference type="Proteomes" id="UP000016424"/>
    </source>
</evidence>
<proteinExistence type="predicted"/>
<reference evidence="2" key="1">
    <citation type="journal article" date="2013" name="Genome">
        <title>Draft Genome Sequence of Geobacillus kaustophilus GBlys, a Lysogenic Strain with Bacteriophage phiOH2.</title>
        <authorList>
            <person name="Doi K."/>
            <person name="Mori K."/>
            <person name="Martono H."/>
            <person name="Nagayoshi Y."/>
            <person name="Fujino Y."/>
            <person name="Tashiro K."/>
            <person name="Kuhara S."/>
            <person name="Ohshima T."/>
        </authorList>
    </citation>
    <scope>NUCLEOTIDE SEQUENCE [LARGE SCALE GENOMIC DNA]</scope>
    <source>
        <strain evidence="2">GBlys</strain>
    </source>
</reference>
<dbReference type="Proteomes" id="UP000016424">
    <property type="component" value="Unassembled WGS sequence"/>
</dbReference>
<dbReference type="AlphaFoldDB" id="S4PMM5"/>
<evidence type="ECO:0000313" key="1">
    <source>
        <dbReference type="EMBL" id="GAD14344.1"/>
    </source>
</evidence>
<name>S4PMM5_GEOKU</name>